<dbReference type="GO" id="GO:0016783">
    <property type="term" value="F:sulfurtransferase activity"/>
    <property type="evidence" value="ECO:0007669"/>
    <property type="project" value="InterPro"/>
</dbReference>
<dbReference type="PANTHER" id="PTHR43169:SF2">
    <property type="entry name" value="NAD_GMP SYNTHASE DOMAIN-CONTAINING PROTEIN"/>
    <property type="match status" value="1"/>
</dbReference>
<dbReference type="GO" id="GO:0006163">
    <property type="term" value="P:purine nucleotide metabolic process"/>
    <property type="evidence" value="ECO:0007669"/>
    <property type="project" value="UniProtKB-ARBA"/>
</dbReference>
<dbReference type="InterPro" id="IPR014729">
    <property type="entry name" value="Rossmann-like_a/b/a_fold"/>
</dbReference>
<evidence type="ECO:0000313" key="2">
    <source>
        <dbReference type="EMBL" id="GAG82795.1"/>
    </source>
</evidence>
<name>X1AJL9_9ZZZZ</name>
<protein>
    <recommendedName>
        <fullName evidence="1">NAD/GMP synthase domain-containing protein</fullName>
    </recommendedName>
</protein>
<dbReference type="NCBIfam" id="TIGR00268">
    <property type="entry name" value="ATP-dependent sacrificial sulfur transferase LarE"/>
    <property type="match status" value="1"/>
</dbReference>
<comment type="caution">
    <text evidence="2">The sequence shown here is derived from an EMBL/GenBank/DDBJ whole genome shotgun (WGS) entry which is preliminary data.</text>
</comment>
<feature type="non-terminal residue" evidence="2">
    <location>
        <position position="244"/>
    </location>
</feature>
<feature type="domain" description="NAD/GMP synthase" evidence="1">
    <location>
        <begin position="19"/>
        <end position="84"/>
    </location>
</feature>
<proteinExistence type="predicted"/>
<reference evidence="2" key="1">
    <citation type="journal article" date="2014" name="Front. Microbiol.">
        <title>High frequency of phylogenetically diverse reductive dehalogenase-homologous genes in deep subseafloor sedimentary metagenomes.</title>
        <authorList>
            <person name="Kawai M."/>
            <person name="Futagami T."/>
            <person name="Toyoda A."/>
            <person name="Takaki Y."/>
            <person name="Nishi S."/>
            <person name="Hori S."/>
            <person name="Arai W."/>
            <person name="Tsubouchi T."/>
            <person name="Morono Y."/>
            <person name="Uchiyama I."/>
            <person name="Ito T."/>
            <person name="Fujiyama A."/>
            <person name="Inagaki F."/>
            <person name="Takami H."/>
        </authorList>
    </citation>
    <scope>NUCLEOTIDE SEQUENCE</scope>
    <source>
        <strain evidence="2">Expedition CK06-06</strain>
    </source>
</reference>
<dbReference type="Gene3D" id="3.40.50.620">
    <property type="entry name" value="HUPs"/>
    <property type="match status" value="1"/>
</dbReference>
<dbReference type="InterPro" id="IPR022310">
    <property type="entry name" value="NAD/GMP_synthase"/>
</dbReference>
<accession>X1AJL9</accession>
<organism evidence="2">
    <name type="scientific">marine sediment metagenome</name>
    <dbReference type="NCBI Taxonomy" id="412755"/>
    <lineage>
        <taxon>unclassified sequences</taxon>
        <taxon>metagenomes</taxon>
        <taxon>ecological metagenomes</taxon>
    </lineage>
</organism>
<dbReference type="InterPro" id="IPR052188">
    <property type="entry name" value="Ni-pincer_cofactor_biosynth"/>
</dbReference>
<dbReference type="EMBL" id="BART01017854">
    <property type="protein sequence ID" value="GAG82795.1"/>
    <property type="molecule type" value="Genomic_DNA"/>
</dbReference>
<dbReference type="CDD" id="cd01990">
    <property type="entry name" value="LarE-like"/>
    <property type="match status" value="1"/>
</dbReference>
<gene>
    <name evidence="2" type="ORF">S01H4_33841</name>
</gene>
<dbReference type="AlphaFoldDB" id="X1AJL9"/>
<dbReference type="PIRSF" id="PIRSF006661">
    <property type="entry name" value="PP-lp_UCP006661"/>
    <property type="match status" value="1"/>
</dbReference>
<evidence type="ECO:0000259" key="1">
    <source>
        <dbReference type="Pfam" id="PF02540"/>
    </source>
</evidence>
<dbReference type="Pfam" id="PF02540">
    <property type="entry name" value="NAD_synthase"/>
    <property type="match status" value="1"/>
</dbReference>
<dbReference type="InterPro" id="IPR005232">
    <property type="entry name" value="LarE"/>
</dbReference>
<dbReference type="SUPFAM" id="SSF52402">
    <property type="entry name" value="Adenine nucleotide alpha hydrolases-like"/>
    <property type="match status" value="1"/>
</dbReference>
<dbReference type="PANTHER" id="PTHR43169">
    <property type="entry name" value="EXSB FAMILY PROTEIN"/>
    <property type="match status" value="1"/>
</dbReference>
<sequence length="244" mass="27920">MKEILNEKIETLEEILIELERIVVAFSGGVDSSFLLKIGTNTLGNNCIAVILKTPVHSQLELDQAKKIADSFDVPLEIISIDITLLDDFKENSSERCYFCKKYMFSKITEFANEQNISHVIEGSNIDDLTDYRPGLEALKELKILSPLVQAGFTKEDIRTASNRYGLKTWDKPANPCLATRIPYGIKISKDILSKIEKAEEYLQSIGLKKYRVRYHDSIARIEANKEDVKYYLQIRRNCSNFKN</sequence>